<dbReference type="CDD" id="cd00009">
    <property type="entry name" value="AAA"/>
    <property type="match status" value="1"/>
</dbReference>
<name>A0A2Z5G9Z5_9BACT</name>
<dbReference type="GO" id="GO:0005524">
    <property type="term" value="F:ATP binding"/>
    <property type="evidence" value="ECO:0007669"/>
    <property type="project" value="InterPro"/>
</dbReference>
<dbReference type="SUPFAM" id="SSF52540">
    <property type="entry name" value="P-loop containing nucleoside triphosphate hydrolases"/>
    <property type="match status" value="1"/>
</dbReference>
<protein>
    <submittedName>
        <fullName evidence="2">Carbon monoxide oxidation accessory protein CoxD</fullName>
    </submittedName>
</protein>
<evidence type="ECO:0000259" key="1">
    <source>
        <dbReference type="SMART" id="SM00382"/>
    </source>
</evidence>
<dbReference type="GO" id="GO:0016887">
    <property type="term" value="F:ATP hydrolysis activity"/>
    <property type="evidence" value="ECO:0007669"/>
    <property type="project" value="InterPro"/>
</dbReference>
<dbReference type="RefSeq" id="WP_161557601.1">
    <property type="nucleotide sequence ID" value="NZ_CP030840.1"/>
</dbReference>
<sequence>MFNSLADLSTKLTATGYFIDPVMTQVVFLAGKLQKPLLLEGPAGSGKTQLALSVAAAAGTHVERLQCYRGVTEAQAIGSFDAGLQRIYMEFSKGHHEDWKSVQSSLIGRDFFRPGPLMRALECERPCVLLIDELDKVDEGFEAMLLEILSVWELSIPEFGTVRARSVPFVVLTSNEERRLGDPIRRRSLYVRVEHPTPEREAEIIASRTPEADDSFHREIAGIALSFRNYSLEKPPSVSEMIDFARALELLGTDRVTEDLRDVLMPFLAKTEKDRRHLMLREGFKSLLDDGARFAQKMATQQKVSK</sequence>
<organism evidence="2 3">
    <name type="scientific">Acidisarcina polymorpha</name>
    <dbReference type="NCBI Taxonomy" id="2211140"/>
    <lineage>
        <taxon>Bacteria</taxon>
        <taxon>Pseudomonadati</taxon>
        <taxon>Acidobacteriota</taxon>
        <taxon>Terriglobia</taxon>
        <taxon>Terriglobales</taxon>
        <taxon>Acidobacteriaceae</taxon>
        <taxon>Acidisarcina</taxon>
    </lineage>
</organism>
<dbReference type="Gene3D" id="3.40.50.300">
    <property type="entry name" value="P-loop containing nucleotide triphosphate hydrolases"/>
    <property type="match status" value="1"/>
</dbReference>
<accession>A0A2Z5G9Z5</accession>
<gene>
    <name evidence="2" type="ORF">ACPOL_6152</name>
</gene>
<dbReference type="InterPro" id="IPR027417">
    <property type="entry name" value="P-loop_NTPase"/>
</dbReference>
<dbReference type="SMART" id="SM00382">
    <property type="entry name" value="AAA"/>
    <property type="match status" value="1"/>
</dbReference>
<dbReference type="PANTHER" id="PTHR42759">
    <property type="entry name" value="MOXR FAMILY PROTEIN"/>
    <property type="match status" value="1"/>
</dbReference>
<feature type="domain" description="AAA+ ATPase" evidence="1">
    <location>
        <begin position="33"/>
        <end position="199"/>
    </location>
</feature>
<evidence type="ECO:0000313" key="2">
    <source>
        <dbReference type="EMBL" id="AXC15396.1"/>
    </source>
</evidence>
<dbReference type="InterPro" id="IPR050764">
    <property type="entry name" value="CbbQ/NirQ/NorQ/GpvN"/>
</dbReference>
<reference evidence="2 3" key="1">
    <citation type="journal article" date="2018" name="Front. Microbiol.">
        <title>Hydrolytic Capabilities as a Key to Environmental Success: Chitinolytic and Cellulolytic Acidobacteria From Acidic Sub-arctic Soils and Boreal Peatlands.</title>
        <authorList>
            <person name="Belova S.E."/>
            <person name="Ravin N.V."/>
            <person name="Pankratov T.A."/>
            <person name="Rakitin A.L."/>
            <person name="Ivanova A.A."/>
            <person name="Beletsky A.V."/>
            <person name="Mardanov A.V."/>
            <person name="Sinninghe Damste J.S."/>
            <person name="Dedysh S.N."/>
        </authorList>
    </citation>
    <scope>NUCLEOTIDE SEQUENCE [LARGE SCALE GENOMIC DNA]</scope>
    <source>
        <strain evidence="2 3">SBC82</strain>
    </source>
</reference>
<dbReference type="EMBL" id="CP030840">
    <property type="protein sequence ID" value="AXC15396.1"/>
    <property type="molecule type" value="Genomic_DNA"/>
</dbReference>
<dbReference type="Pfam" id="PF07728">
    <property type="entry name" value="AAA_5"/>
    <property type="match status" value="1"/>
</dbReference>
<keyword evidence="3" id="KW-1185">Reference proteome</keyword>
<dbReference type="InterPro" id="IPR011704">
    <property type="entry name" value="ATPase_dyneun-rel_AAA"/>
</dbReference>
<dbReference type="Proteomes" id="UP000253606">
    <property type="component" value="Chromosome"/>
</dbReference>
<dbReference type="KEGG" id="abas:ACPOL_6152"/>
<evidence type="ECO:0000313" key="3">
    <source>
        <dbReference type="Proteomes" id="UP000253606"/>
    </source>
</evidence>
<proteinExistence type="predicted"/>
<dbReference type="PANTHER" id="PTHR42759:SF1">
    <property type="entry name" value="MAGNESIUM-CHELATASE SUBUNIT CHLD"/>
    <property type="match status" value="1"/>
</dbReference>
<dbReference type="InterPro" id="IPR003593">
    <property type="entry name" value="AAA+_ATPase"/>
</dbReference>
<dbReference type="AlphaFoldDB" id="A0A2Z5G9Z5"/>